<comment type="caution">
    <text evidence="7">The sequence shown here is derived from an EMBL/GenBank/DDBJ whole genome shotgun (WGS) entry which is preliminary data.</text>
</comment>
<keyword evidence="3" id="KW-0238">DNA-binding</keyword>
<dbReference type="GO" id="GO:0046983">
    <property type="term" value="F:protein dimerization activity"/>
    <property type="evidence" value="ECO:0007669"/>
    <property type="project" value="InterPro"/>
</dbReference>
<dbReference type="Pfam" id="PF00010">
    <property type="entry name" value="HLH"/>
    <property type="match status" value="1"/>
</dbReference>
<evidence type="ECO:0000256" key="1">
    <source>
        <dbReference type="ARBA" id="ARBA00004123"/>
    </source>
</evidence>
<dbReference type="GO" id="GO:0005634">
    <property type="term" value="C:nucleus"/>
    <property type="evidence" value="ECO:0007669"/>
    <property type="project" value="UniProtKB-SubCell"/>
</dbReference>
<dbReference type="Proteomes" id="UP001370490">
    <property type="component" value="Unassembled WGS sequence"/>
</dbReference>
<comment type="subcellular location">
    <subcellularLocation>
        <location evidence="1">Nucleus</location>
    </subcellularLocation>
</comment>
<dbReference type="PANTHER" id="PTHR11969">
    <property type="entry name" value="MAX DIMERIZATION, MAD"/>
    <property type="match status" value="1"/>
</dbReference>
<evidence type="ECO:0000256" key="4">
    <source>
        <dbReference type="ARBA" id="ARBA00023163"/>
    </source>
</evidence>
<dbReference type="AlphaFoldDB" id="A0AAN8UK58"/>
<dbReference type="EMBL" id="JBAMMX010000025">
    <property type="protein sequence ID" value="KAK6915549.1"/>
    <property type="molecule type" value="Genomic_DNA"/>
</dbReference>
<gene>
    <name evidence="7" type="ORF">RJ641_020666</name>
</gene>
<protein>
    <submittedName>
        <fullName evidence="7">Myc-type, basic helix-loop-helix (BHLH) domain</fullName>
    </submittedName>
</protein>
<dbReference type="InterPro" id="IPR054502">
    <property type="entry name" value="bHLH-TF_ACT-like_plant"/>
</dbReference>
<evidence type="ECO:0000313" key="7">
    <source>
        <dbReference type="EMBL" id="KAK6915549.1"/>
    </source>
</evidence>
<dbReference type="SMART" id="SM00353">
    <property type="entry name" value="HLH"/>
    <property type="match status" value="1"/>
</dbReference>
<sequence length="347" mass="38995">MALEAVIYQQEMFGCNNWLGGNWECDYDFGLEKVDEEEKIEDPFGNRIDICNNYEVLPYLSNNNEYHQMGSSIVADFNNGLMIIPNFEYHQFPQLDNASTATTTTTAMGTERVKRRRSRARRNKEEIENQRMTHIAVERNRRKQMNEYLSVLRSLMPESYVQRGDQASIIGGAINFVKELEQQVHSLGAQKLVDPSSEGGSCSSGGGGLPFAEFFSFPQYSTTSTCGDNSLTMNDRTTGSSSSIADIEVTMVESHASLKIRSKRRPKQLLKIVSGLQSLCLTILHLNVSTHDQFVLYSISVKVRLALSNDFHEVEDDCNLTSVDEIATAVYEILRRVQEEATASAKP</sequence>
<dbReference type="Pfam" id="PF22754">
    <property type="entry name" value="bHLH-TF_ACT-like_plant"/>
    <property type="match status" value="1"/>
</dbReference>
<dbReference type="PROSITE" id="PS50888">
    <property type="entry name" value="BHLH"/>
    <property type="match status" value="1"/>
</dbReference>
<reference evidence="7 8" key="1">
    <citation type="submission" date="2023-12" db="EMBL/GenBank/DDBJ databases">
        <title>A high-quality genome assembly for Dillenia turbinata (Dilleniales).</title>
        <authorList>
            <person name="Chanderbali A."/>
        </authorList>
    </citation>
    <scope>NUCLEOTIDE SEQUENCE [LARGE SCALE GENOMIC DNA]</scope>
    <source>
        <strain evidence="7">LSX21</strain>
        <tissue evidence="7">Leaf</tissue>
    </source>
</reference>
<keyword evidence="5" id="KW-0539">Nucleus</keyword>
<dbReference type="InterPro" id="IPR036638">
    <property type="entry name" value="HLH_DNA-bd_sf"/>
</dbReference>
<keyword evidence="8" id="KW-1185">Reference proteome</keyword>
<evidence type="ECO:0000313" key="8">
    <source>
        <dbReference type="Proteomes" id="UP001370490"/>
    </source>
</evidence>
<dbReference type="GO" id="GO:0000981">
    <property type="term" value="F:DNA-binding transcription factor activity, RNA polymerase II-specific"/>
    <property type="evidence" value="ECO:0007669"/>
    <property type="project" value="TreeGrafter"/>
</dbReference>
<dbReference type="Gene3D" id="4.10.280.10">
    <property type="entry name" value="Helix-loop-helix DNA-binding domain"/>
    <property type="match status" value="1"/>
</dbReference>
<evidence type="ECO:0000256" key="5">
    <source>
        <dbReference type="ARBA" id="ARBA00023242"/>
    </source>
</evidence>
<dbReference type="PANTHER" id="PTHR11969:SF54">
    <property type="entry name" value="MAD-LIKE PROTEIN 1"/>
    <property type="match status" value="1"/>
</dbReference>
<keyword evidence="4" id="KW-0804">Transcription</keyword>
<keyword evidence="2" id="KW-0805">Transcription regulation</keyword>
<accession>A0AAN8UK58</accession>
<name>A0AAN8UK58_9MAGN</name>
<proteinExistence type="predicted"/>
<feature type="domain" description="BHLH" evidence="6">
    <location>
        <begin position="129"/>
        <end position="180"/>
    </location>
</feature>
<dbReference type="CDD" id="cd11448">
    <property type="entry name" value="bHLH_AtFAMA_like"/>
    <property type="match status" value="1"/>
</dbReference>
<dbReference type="GO" id="GO:0000978">
    <property type="term" value="F:RNA polymerase II cis-regulatory region sequence-specific DNA binding"/>
    <property type="evidence" value="ECO:0007669"/>
    <property type="project" value="TreeGrafter"/>
</dbReference>
<dbReference type="InterPro" id="IPR011598">
    <property type="entry name" value="bHLH_dom"/>
</dbReference>
<evidence type="ECO:0000259" key="6">
    <source>
        <dbReference type="PROSITE" id="PS50888"/>
    </source>
</evidence>
<dbReference type="SUPFAM" id="SSF47459">
    <property type="entry name" value="HLH, helix-loop-helix DNA-binding domain"/>
    <property type="match status" value="1"/>
</dbReference>
<evidence type="ECO:0000256" key="3">
    <source>
        <dbReference type="ARBA" id="ARBA00023125"/>
    </source>
</evidence>
<organism evidence="7 8">
    <name type="scientific">Dillenia turbinata</name>
    <dbReference type="NCBI Taxonomy" id="194707"/>
    <lineage>
        <taxon>Eukaryota</taxon>
        <taxon>Viridiplantae</taxon>
        <taxon>Streptophyta</taxon>
        <taxon>Embryophyta</taxon>
        <taxon>Tracheophyta</taxon>
        <taxon>Spermatophyta</taxon>
        <taxon>Magnoliopsida</taxon>
        <taxon>eudicotyledons</taxon>
        <taxon>Gunneridae</taxon>
        <taxon>Pentapetalae</taxon>
        <taxon>Dilleniales</taxon>
        <taxon>Dilleniaceae</taxon>
        <taxon>Dillenia</taxon>
    </lineage>
</organism>
<evidence type="ECO:0000256" key="2">
    <source>
        <dbReference type="ARBA" id="ARBA00023015"/>
    </source>
</evidence>